<keyword evidence="1" id="KW-0560">Oxidoreductase</keyword>
<dbReference type="PANTHER" id="PTHR13847:SF289">
    <property type="entry name" value="GLYCINE OXIDASE"/>
    <property type="match status" value="1"/>
</dbReference>
<dbReference type="InterPro" id="IPR006076">
    <property type="entry name" value="FAD-dep_OxRdtase"/>
</dbReference>
<feature type="domain" description="FAD dependent oxidoreductase" evidence="2">
    <location>
        <begin position="8"/>
        <end position="351"/>
    </location>
</feature>
<dbReference type="Gene3D" id="3.30.9.10">
    <property type="entry name" value="D-Amino Acid Oxidase, subunit A, domain 2"/>
    <property type="match status" value="1"/>
</dbReference>
<dbReference type="Pfam" id="PF01266">
    <property type="entry name" value="DAO"/>
    <property type="match status" value="1"/>
</dbReference>
<gene>
    <name evidence="3" type="ORF">H6G05_20585</name>
</gene>
<protein>
    <submittedName>
        <fullName evidence="3">FAD-binding oxidoreductase</fullName>
    </submittedName>
</protein>
<evidence type="ECO:0000313" key="3">
    <source>
        <dbReference type="EMBL" id="MBD2319229.1"/>
    </source>
</evidence>
<sequence length="388" mass="42588">MSEFSKRKIAIVGGGIFGAAIAYVLTRDGFDVTLFESLSIGVHASSKNAGNLNPLHGTPSALLPFALESFRLHQAIAEGLAELKSAHYNLLPSQRILLELDNSKRKSLNKSTDLFTNTEGFSAEELDFDDLQQLEPRLSKDFRFGILTKGSLTVDSYLLTMSLAQGAERLGAKYIYDSVLGVVKKGDRITEVKTYQDSFACDEIIFATGPWLGETEACLDINIDIEPVKGELLLMRLSGKPLEYDFTWGSSCLYKRRKNEVWVGGTFESCSFDMTPSLKNRALMLNQAAQIIPEIREARLIEHVVGLRPMSSSGLPIVGRVNKWQNAYLANGGGSKGVLLSVGIAQVIRDLLMEGKTKLSVESFLLGQEGRIALSSAHHYANSSLFLI</sequence>
<dbReference type="Gene3D" id="3.50.50.60">
    <property type="entry name" value="FAD/NAD(P)-binding domain"/>
    <property type="match status" value="1"/>
</dbReference>
<evidence type="ECO:0000259" key="2">
    <source>
        <dbReference type="Pfam" id="PF01266"/>
    </source>
</evidence>
<dbReference type="SUPFAM" id="SSF51905">
    <property type="entry name" value="FAD/NAD(P)-binding domain"/>
    <property type="match status" value="1"/>
</dbReference>
<comment type="caution">
    <text evidence="3">The sequence shown here is derived from an EMBL/GenBank/DDBJ whole genome shotgun (WGS) entry which is preliminary data.</text>
</comment>
<dbReference type="EMBL" id="JACJQY010000045">
    <property type="protein sequence ID" value="MBD2319229.1"/>
    <property type="molecule type" value="Genomic_DNA"/>
</dbReference>
<proteinExistence type="predicted"/>
<evidence type="ECO:0000256" key="1">
    <source>
        <dbReference type="ARBA" id="ARBA00023002"/>
    </source>
</evidence>
<reference evidence="3 4" key="1">
    <citation type="journal article" date="2020" name="ISME J.">
        <title>Comparative genomics reveals insights into cyanobacterial evolution and habitat adaptation.</title>
        <authorList>
            <person name="Chen M.Y."/>
            <person name="Teng W.K."/>
            <person name="Zhao L."/>
            <person name="Hu C.X."/>
            <person name="Zhou Y.K."/>
            <person name="Han B.P."/>
            <person name="Song L.R."/>
            <person name="Shu W.S."/>
        </authorList>
    </citation>
    <scope>NUCLEOTIDE SEQUENCE [LARGE SCALE GENOMIC DNA]</scope>
    <source>
        <strain evidence="3 4">FACHB-1050</strain>
    </source>
</reference>
<organism evidence="3 4">
    <name type="scientific">Phormidium tenue FACHB-1050</name>
    <dbReference type="NCBI Taxonomy" id="2692857"/>
    <lineage>
        <taxon>Bacteria</taxon>
        <taxon>Bacillati</taxon>
        <taxon>Cyanobacteriota</taxon>
        <taxon>Cyanophyceae</taxon>
        <taxon>Oscillatoriophycideae</taxon>
        <taxon>Oscillatoriales</taxon>
        <taxon>Oscillatoriaceae</taxon>
        <taxon>Phormidium</taxon>
    </lineage>
</organism>
<dbReference type="PANTHER" id="PTHR13847">
    <property type="entry name" value="SARCOSINE DEHYDROGENASE-RELATED"/>
    <property type="match status" value="1"/>
</dbReference>
<dbReference type="SUPFAM" id="SSF54373">
    <property type="entry name" value="FAD-linked reductases, C-terminal domain"/>
    <property type="match status" value="1"/>
</dbReference>
<accession>A0ABR8CI00</accession>
<keyword evidence="4" id="KW-1185">Reference proteome</keyword>
<dbReference type="Proteomes" id="UP000618445">
    <property type="component" value="Unassembled WGS sequence"/>
</dbReference>
<evidence type="ECO:0000313" key="4">
    <source>
        <dbReference type="Proteomes" id="UP000618445"/>
    </source>
</evidence>
<dbReference type="InterPro" id="IPR036188">
    <property type="entry name" value="FAD/NAD-bd_sf"/>
</dbReference>
<name>A0ABR8CI00_9CYAN</name>
<dbReference type="RefSeq" id="WP_190580987.1">
    <property type="nucleotide sequence ID" value="NZ_CAWPQU010000040.1"/>
</dbReference>